<accession>A0A843VPH4</accession>
<organism evidence="1 2">
    <name type="scientific">Colocasia esculenta</name>
    <name type="common">Wild taro</name>
    <name type="synonym">Arum esculentum</name>
    <dbReference type="NCBI Taxonomy" id="4460"/>
    <lineage>
        <taxon>Eukaryota</taxon>
        <taxon>Viridiplantae</taxon>
        <taxon>Streptophyta</taxon>
        <taxon>Embryophyta</taxon>
        <taxon>Tracheophyta</taxon>
        <taxon>Spermatophyta</taxon>
        <taxon>Magnoliopsida</taxon>
        <taxon>Liliopsida</taxon>
        <taxon>Araceae</taxon>
        <taxon>Aroideae</taxon>
        <taxon>Colocasieae</taxon>
        <taxon>Colocasia</taxon>
    </lineage>
</organism>
<dbReference type="Proteomes" id="UP000652761">
    <property type="component" value="Unassembled WGS sequence"/>
</dbReference>
<dbReference type="AlphaFoldDB" id="A0A843VPH4"/>
<gene>
    <name evidence="1" type="ORF">Taro_033731</name>
</gene>
<proteinExistence type="predicted"/>
<name>A0A843VPH4_COLES</name>
<dbReference type="EMBL" id="NMUH01002598">
    <property type="protein sequence ID" value="MQM00983.1"/>
    <property type="molecule type" value="Genomic_DNA"/>
</dbReference>
<reference evidence="1" key="1">
    <citation type="submission" date="2017-07" db="EMBL/GenBank/DDBJ databases">
        <title>Taro Niue Genome Assembly and Annotation.</title>
        <authorList>
            <person name="Atibalentja N."/>
            <person name="Keating K."/>
            <person name="Fields C.J."/>
        </authorList>
    </citation>
    <scope>NUCLEOTIDE SEQUENCE</scope>
    <source>
        <strain evidence="1">Niue_2</strain>
        <tissue evidence="1">Leaf</tissue>
    </source>
</reference>
<keyword evidence="2" id="KW-1185">Reference proteome</keyword>
<evidence type="ECO:0000313" key="2">
    <source>
        <dbReference type="Proteomes" id="UP000652761"/>
    </source>
</evidence>
<protein>
    <submittedName>
        <fullName evidence="1">Uncharacterized protein</fullName>
    </submittedName>
</protein>
<comment type="caution">
    <text evidence="1">The sequence shown here is derived from an EMBL/GenBank/DDBJ whole genome shotgun (WGS) entry which is preliminary data.</text>
</comment>
<feature type="non-terminal residue" evidence="1">
    <location>
        <position position="1"/>
    </location>
</feature>
<evidence type="ECO:0000313" key="1">
    <source>
        <dbReference type="EMBL" id="MQM00983.1"/>
    </source>
</evidence>
<sequence length="173" mass="18605">MCATCSAQGDGHRECDAQVFRDLVATPRWVAEFGRSKGNAGRSLCSVFFAKVVDAYCGYLSSWVPQVLLYGIPCEASSRSRETDSDQLKLAARGGRRLVGVQGHPRAVFLLCSHSLLPQLAAPVSLKLPTGSEEWLDDRRTRGVAELCEKTPYRGAIPVGARGGLGVNRVIAG</sequence>